<proteinExistence type="predicted"/>
<keyword evidence="2" id="KW-1185">Reference proteome</keyword>
<protein>
    <submittedName>
        <fullName evidence="1">Uncharacterized protein</fullName>
    </submittedName>
</protein>
<accession>A0A852RXX6</accession>
<organism evidence="1 2">
    <name type="scientific">Nocardioides kongjuensis</name>
    <dbReference type="NCBI Taxonomy" id="349522"/>
    <lineage>
        <taxon>Bacteria</taxon>
        <taxon>Bacillati</taxon>
        <taxon>Actinomycetota</taxon>
        <taxon>Actinomycetes</taxon>
        <taxon>Propionibacteriales</taxon>
        <taxon>Nocardioidaceae</taxon>
        <taxon>Nocardioides</taxon>
    </lineage>
</organism>
<dbReference type="AlphaFoldDB" id="A0A852RXX6"/>
<dbReference type="RefSeq" id="WP_179728849.1">
    <property type="nucleotide sequence ID" value="NZ_BAABEF010000001.1"/>
</dbReference>
<evidence type="ECO:0000313" key="1">
    <source>
        <dbReference type="EMBL" id="NYD32704.1"/>
    </source>
</evidence>
<evidence type="ECO:0000313" key="2">
    <source>
        <dbReference type="Proteomes" id="UP000582231"/>
    </source>
</evidence>
<sequence>MTTTPGVPGNELDQLAEEMVARGLVEQADFVVDGRKPDEMRSSEYIGIRGLAGSGYQVWYPDNAIIRVFIETDDFEAARAVFVDEAVRLAKGRGTTVKKAAR</sequence>
<name>A0A852RXX6_9ACTN</name>
<dbReference type="Proteomes" id="UP000582231">
    <property type="component" value="Unassembled WGS sequence"/>
</dbReference>
<reference evidence="1 2" key="1">
    <citation type="submission" date="2020-07" db="EMBL/GenBank/DDBJ databases">
        <title>Sequencing the genomes of 1000 actinobacteria strains.</title>
        <authorList>
            <person name="Klenk H.-P."/>
        </authorList>
    </citation>
    <scope>NUCLEOTIDE SEQUENCE [LARGE SCALE GENOMIC DNA]</scope>
    <source>
        <strain evidence="1 2">DSM 19082</strain>
    </source>
</reference>
<gene>
    <name evidence="1" type="ORF">BJ958_004250</name>
</gene>
<comment type="caution">
    <text evidence="1">The sequence shown here is derived from an EMBL/GenBank/DDBJ whole genome shotgun (WGS) entry which is preliminary data.</text>
</comment>
<dbReference type="EMBL" id="JACCBF010000001">
    <property type="protein sequence ID" value="NYD32704.1"/>
    <property type="molecule type" value="Genomic_DNA"/>
</dbReference>